<sequence length="252" mass="26940" precursor="true">MNSINTIGWALTLLASSLVTVDAQAQILRNGGFESPALSVQQAIQECTLTTDIGGWIVGGSPGSVYVIACPNALTLGQFTQMSVNYCDPSERHQYLKLNGQASGANVFQTVTTTPDLIYTLGFSIAAANGAAKGANTIRVTVESGGPGGAPPFLVDQQFAPDRTVKPPVADHPLVWTRKVVTFRARSTQTTITFADSYNAPTKPFTDDVSFIDDVILEVPRTALAPYFVGLVAISVFGLYVIRRIRRSRVQG</sequence>
<reference evidence="4" key="1">
    <citation type="submission" date="2006-10" db="EMBL/GenBank/DDBJ databases">
        <title>Complete sequence of Solibacter usitatus Ellin6076.</title>
        <authorList>
            <consortium name="US DOE Joint Genome Institute"/>
            <person name="Copeland A."/>
            <person name="Lucas S."/>
            <person name="Lapidus A."/>
            <person name="Barry K."/>
            <person name="Detter J.C."/>
            <person name="Glavina del Rio T."/>
            <person name="Hammon N."/>
            <person name="Israni S."/>
            <person name="Dalin E."/>
            <person name="Tice H."/>
            <person name="Pitluck S."/>
            <person name="Thompson L.S."/>
            <person name="Brettin T."/>
            <person name="Bruce D."/>
            <person name="Han C."/>
            <person name="Tapia R."/>
            <person name="Gilna P."/>
            <person name="Schmutz J."/>
            <person name="Larimer F."/>
            <person name="Land M."/>
            <person name="Hauser L."/>
            <person name="Kyrpides N."/>
            <person name="Mikhailova N."/>
            <person name="Janssen P.H."/>
            <person name="Kuske C.R."/>
            <person name="Richardson P."/>
        </authorList>
    </citation>
    <scope>NUCLEOTIDE SEQUENCE</scope>
    <source>
        <strain evidence="4">Ellin6076</strain>
    </source>
</reference>
<protein>
    <recommendedName>
        <fullName evidence="3">DUF642 domain-containing protein</fullName>
    </recommendedName>
</protein>
<accession>Q01Y00</accession>
<evidence type="ECO:0000313" key="4">
    <source>
        <dbReference type="EMBL" id="ABJ85465.1"/>
    </source>
</evidence>
<evidence type="ECO:0000256" key="1">
    <source>
        <dbReference type="SAM" id="Phobius"/>
    </source>
</evidence>
<organism evidence="4">
    <name type="scientific">Solibacter usitatus (strain Ellin6076)</name>
    <dbReference type="NCBI Taxonomy" id="234267"/>
    <lineage>
        <taxon>Bacteria</taxon>
        <taxon>Pseudomonadati</taxon>
        <taxon>Acidobacteriota</taxon>
        <taxon>Terriglobia</taxon>
        <taxon>Bryobacterales</taxon>
        <taxon>Solibacteraceae</taxon>
        <taxon>Candidatus Solibacter</taxon>
    </lineage>
</organism>
<gene>
    <name evidence="4" type="ordered locus">Acid_4504</name>
</gene>
<keyword evidence="2" id="KW-0732">Signal</keyword>
<keyword evidence="1" id="KW-1133">Transmembrane helix</keyword>
<dbReference type="InterPro" id="IPR006946">
    <property type="entry name" value="DGR2-like_dom"/>
</dbReference>
<dbReference type="EMBL" id="CP000473">
    <property type="protein sequence ID" value="ABJ85465.1"/>
    <property type="molecule type" value="Genomic_DNA"/>
</dbReference>
<evidence type="ECO:0000256" key="2">
    <source>
        <dbReference type="SAM" id="SignalP"/>
    </source>
</evidence>
<proteinExistence type="predicted"/>
<dbReference type="AlphaFoldDB" id="Q01Y00"/>
<dbReference type="Gene3D" id="2.60.120.260">
    <property type="entry name" value="Galactose-binding domain-like"/>
    <property type="match status" value="1"/>
</dbReference>
<dbReference type="HOGENOM" id="CLU_1102233_0_0_0"/>
<dbReference type="InParanoid" id="Q01Y00"/>
<feature type="transmembrane region" description="Helical" evidence="1">
    <location>
        <begin position="224"/>
        <end position="242"/>
    </location>
</feature>
<feature type="chain" id="PRO_5004162675" description="DUF642 domain-containing protein" evidence="2">
    <location>
        <begin position="26"/>
        <end position="252"/>
    </location>
</feature>
<dbReference type="Pfam" id="PF04862">
    <property type="entry name" value="DUF642"/>
    <property type="match status" value="1"/>
</dbReference>
<evidence type="ECO:0000259" key="3">
    <source>
        <dbReference type="Pfam" id="PF04862"/>
    </source>
</evidence>
<feature type="domain" description="DUF642" evidence="3">
    <location>
        <begin position="27"/>
        <end position="200"/>
    </location>
</feature>
<name>Q01Y00_SOLUE</name>
<dbReference type="KEGG" id="sus:Acid_4504"/>
<feature type="signal peptide" evidence="2">
    <location>
        <begin position="1"/>
        <end position="25"/>
    </location>
</feature>
<keyword evidence="1" id="KW-0472">Membrane</keyword>
<keyword evidence="1" id="KW-0812">Transmembrane</keyword>